<accession>A0ACC1TBM8</accession>
<sequence length="630" mass="69956">MTASNDPRAVAESWLSSFASALSSGDAGSVAALFLPDGWLKDILTFTWDNRSLEGREKIITYLSGTLPATLISDVKIKEDEHFSPVLVPLGPGDGVEFGFTFETPIAHGQGMARLLPDEQEVWKALIVSTVIVDLKGHEESPGRYNFEDSIQDICWGPSEEKRRARIETEPHVIIIGAGQTGLNVAARFKQMNIPTLVLERNKRVGDIWRQRYLSLALHTVREHHQMLYNQHPANWPIYTPRDKVANMLETYALNQDLVIWTNSTIKGQPLYDAEKRQWTVTIDRDGTEVYNDPREYAGEDVVVVGAGNSSIDICQDLAVSGAKSVTMIQRSSTCVVSRASIAKHLSAMWRPDVPTAVADFKFGSMPLGFQKKMNIKNQDESWAAEAELHAKLRKGGLHINIGPEGQGQFLLVFERGGGYWLDKGGADLIESGDIKVKQGTEPVSFTSRGLLFADGSELSADAVIFATGYINMREINKKIFGADVIDKTSEVWGLDEEGELRGSYRPSGHPGLWYATGDFANSRFQSKQLVRNGHPARLTALLTKEVSGNTTESDRAGSHESVINRHMYILLEESAAITVIGLTSHRRALGSLFQVVPMEFFVIPSRHWFERNPWLRDSSEDSVEEARAK</sequence>
<dbReference type="EMBL" id="JANHOG010000179">
    <property type="protein sequence ID" value="KAJ3557181.1"/>
    <property type="molecule type" value="Genomic_DNA"/>
</dbReference>
<organism evidence="1 2">
    <name type="scientific">Phlebia brevispora</name>
    <dbReference type="NCBI Taxonomy" id="194682"/>
    <lineage>
        <taxon>Eukaryota</taxon>
        <taxon>Fungi</taxon>
        <taxon>Dikarya</taxon>
        <taxon>Basidiomycota</taxon>
        <taxon>Agaricomycotina</taxon>
        <taxon>Agaricomycetes</taxon>
        <taxon>Polyporales</taxon>
        <taxon>Meruliaceae</taxon>
        <taxon>Phlebia</taxon>
    </lineage>
</organism>
<comment type="caution">
    <text evidence="1">The sequence shown here is derived from an EMBL/GenBank/DDBJ whole genome shotgun (WGS) entry which is preliminary data.</text>
</comment>
<reference evidence="1" key="1">
    <citation type="submission" date="2022-07" db="EMBL/GenBank/DDBJ databases">
        <title>Genome Sequence of Phlebia brevispora.</title>
        <authorList>
            <person name="Buettner E."/>
        </authorList>
    </citation>
    <scope>NUCLEOTIDE SEQUENCE</scope>
    <source>
        <strain evidence="1">MPL23</strain>
    </source>
</reference>
<proteinExistence type="predicted"/>
<protein>
    <submittedName>
        <fullName evidence="1">Uncharacterized protein</fullName>
    </submittedName>
</protein>
<dbReference type="Proteomes" id="UP001148662">
    <property type="component" value="Unassembled WGS sequence"/>
</dbReference>
<gene>
    <name evidence="1" type="ORF">NM688_g1608</name>
</gene>
<name>A0ACC1TBM8_9APHY</name>
<evidence type="ECO:0000313" key="1">
    <source>
        <dbReference type="EMBL" id="KAJ3557181.1"/>
    </source>
</evidence>
<evidence type="ECO:0000313" key="2">
    <source>
        <dbReference type="Proteomes" id="UP001148662"/>
    </source>
</evidence>
<keyword evidence="2" id="KW-1185">Reference proteome</keyword>